<dbReference type="InterPro" id="IPR019191">
    <property type="entry name" value="Essential_protein_Yae1_N"/>
</dbReference>
<evidence type="ECO:0000313" key="2">
    <source>
        <dbReference type="EMBL" id="CAH2045291.1"/>
    </source>
</evidence>
<feature type="non-terminal residue" evidence="2">
    <location>
        <position position="1"/>
    </location>
</feature>
<name>A0ABN8I1M6_9NEOP</name>
<keyword evidence="3" id="KW-1185">Reference proteome</keyword>
<protein>
    <recommendedName>
        <fullName evidence="1">Essential protein Yae1 N-terminal domain-containing protein</fullName>
    </recommendedName>
</protein>
<proteinExistence type="predicted"/>
<evidence type="ECO:0000259" key="1">
    <source>
        <dbReference type="Pfam" id="PF09811"/>
    </source>
</evidence>
<feature type="domain" description="Essential protein Yae1 N-terminal" evidence="1">
    <location>
        <begin position="24"/>
        <end position="60"/>
    </location>
</feature>
<reference evidence="2" key="1">
    <citation type="submission" date="2022-03" db="EMBL/GenBank/DDBJ databases">
        <authorList>
            <person name="Martin H S."/>
        </authorList>
    </citation>
    <scope>NUCLEOTIDE SEQUENCE</scope>
</reference>
<dbReference type="EMBL" id="OW152828">
    <property type="protein sequence ID" value="CAH2045291.1"/>
    <property type="molecule type" value="Genomic_DNA"/>
</dbReference>
<sequence>MTDEIRSISARTWMRTVDSISKVGYSDGVNDGEANTYQTSFDSGYEQGINFGFHLGIMDAKAQDLPTQNVIVRDRRSINCQICLNESMGGNTGNLFNLQKDKNDDFLEIIESKSFK</sequence>
<dbReference type="Proteomes" id="UP000837857">
    <property type="component" value="Chromosome 16"/>
</dbReference>
<organism evidence="2 3">
    <name type="scientific">Iphiclides podalirius</name>
    <name type="common">scarce swallowtail</name>
    <dbReference type="NCBI Taxonomy" id="110791"/>
    <lineage>
        <taxon>Eukaryota</taxon>
        <taxon>Metazoa</taxon>
        <taxon>Ecdysozoa</taxon>
        <taxon>Arthropoda</taxon>
        <taxon>Hexapoda</taxon>
        <taxon>Insecta</taxon>
        <taxon>Pterygota</taxon>
        <taxon>Neoptera</taxon>
        <taxon>Endopterygota</taxon>
        <taxon>Lepidoptera</taxon>
        <taxon>Glossata</taxon>
        <taxon>Ditrysia</taxon>
        <taxon>Papilionoidea</taxon>
        <taxon>Papilionidae</taxon>
        <taxon>Papilioninae</taxon>
        <taxon>Iphiclides</taxon>
    </lineage>
</organism>
<gene>
    <name evidence="2" type="ORF">IPOD504_LOCUS5009</name>
</gene>
<dbReference type="Pfam" id="PF09811">
    <property type="entry name" value="Yae1_N"/>
    <property type="match status" value="1"/>
</dbReference>
<accession>A0ABN8I1M6</accession>
<evidence type="ECO:0000313" key="3">
    <source>
        <dbReference type="Proteomes" id="UP000837857"/>
    </source>
</evidence>